<proteinExistence type="predicted"/>
<name>A0A367QF98_9NOSO</name>
<evidence type="ECO:0000313" key="2">
    <source>
        <dbReference type="EMBL" id="RCJ22878.1"/>
    </source>
</evidence>
<evidence type="ECO:0000256" key="1">
    <source>
        <dbReference type="SAM" id="MobiDB-lite"/>
    </source>
</evidence>
<dbReference type="AlphaFoldDB" id="A0A367QF98"/>
<protein>
    <submittedName>
        <fullName evidence="2">Uncharacterized protein</fullName>
    </submittedName>
</protein>
<keyword evidence="3" id="KW-1185">Reference proteome</keyword>
<feature type="region of interest" description="Disordered" evidence="1">
    <location>
        <begin position="227"/>
        <end position="262"/>
    </location>
</feature>
<accession>A0A367QF98</accession>
<gene>
    <name evidence="2" type="ORF">A6770_29385</name>
</gene>
<comment type="caution">
    <text evidence="2">The sequence shown here is derived from an EMBL/GenBank/DDBJ whole genome shotgun (WGS) entry which is preliminary data.</text>
</comment>
<sequence>MQSSSVSQTISLINRDSSFSDNQMAYRLALMMEKYPHTPSKSIQSTPALNTTERENIINEMRATLSLTQNAQSTEDYRRSLKNKYLKEYTQKLGLTQADTPEHNSSRVENLINEKKKTFLQQMLNSQGRKLPLVDSQQPSPKETENNEVVKKSLIPALMNIVMTKGHNTSGGRIYEGIAYRLQLLMREGIQRLSVWRKSDNLSAFSAYKADGNEEYKVIHNNLSPQETQKLIDFDIRQQQQQPPPPPPQQQNERSPDGPELD</sequence>
<reference evidence="2" key="1">
    <citation type="submission" date="2016-04" db="EMBL/GenBank/DDBJ databases">
        <authorList>
            <person name="Tabuchi Yagui T.R."/>
        </authorList>
    </citation>
    <scope>NUCLEOTIDE SEQUENCE [LARGE SCALE GENOMIC DNA]</scope>
    <source>
        <strain evidence="2">NIES-26</strain>
    </source>
</reference>
<dbReference type="EMBL" id="LXQD01000323">
    <property type="protein sequence ID" value="RCJ22878.1"/>
    <property type="molecule type" value="Genomic_DNA"/>
</dbReference>
<organism evidence="2 3">
    <name type="scientific">Nostoc minutum NIES-26</name>
    <dbReference type="NCBI Taxonomy" id="1844469"/>
    <lineage>
        <taxon>Bacteria</taxon>
        <taxon>Bacillati</taxon>
        <taxon>Cyanobacteriota</taxon>
        <taxon>Cyanophyceae</taxon>
        <taxon>Nostocales</taxon>
        <taxon>Nostocaceae</taxon>
        <taxon>Nostoc</taxon>
    </lineage>
</organism>
<dbReference type="Proteomes" id="UP000252107">
    <property type="component" value="Unassembled WGS sequence"/>
</dbReference>
<evidence type="ECO:0000313" key="3">
    <source>
        <dbReference type="Proteomes" id="UP000252107"/>
    </source>
</evidence>